<organism evidence="2 3">
    <name type="scientific">Microbacterium oryzae</name>
    <dbReference type="NCBI Taxonomy" id="743009"/>
    <lineage>
        <taxon>Bacteria</taxon>
        <taxon>Bacillati</taxon>
        <taxon>Actinomycetota</taxon>
        <taxon>Actinomycetes</taxon>
        <taxon>Micrococcales</taxon>
        <taxon>Microbacteriaceae</taxon>
        <taxon>Microbacterium</taxon>
    </lineage>
</organism>
<dbReference type="OrthoDB" id="3543903at2"/>
<evidence type="ECO:0000256" key="1">
    <source>
        <dbReference type="SAM" id="SignalP"/>
    </source>
</evidence>
<dbReference type="KEGG" id="moj:D7D94_03040"/>
<keyword evidence="3" id="KW-1185">Reference proteome</keyword>
<feature type="chain" id="PRO_5026211375" evidence="1">
    <location>
        <begin position="31"/>
        <end position="96"/>
    </location>
</feature>
<dbReference type="Gene3D" id="2.60.40.20">
    <property type="entry name" value="Alpha-amylase inhibitor"/>
    <property type="match status" value="1"/>
</dbReference>
<dbReference type="RefSeq" id="WP_156241158.1">
    <property type="nucleotide sequence ID" value="NZ_BAAAZL010000002.1"/>
</dbReference>
<dbReference type="AlphaFoldDB" id="A0A6I6DPC0"/>
<dbReference type="GO" id="GO:0015066">
    <property type="term" value="F:alpha-amylase inhibitor activity"/>
    <property type="evidence" value="ECO:0007669"/>
    <property type="project" value="InterPro"/>
</dbReference>
<gene>
    <name evidence="2" type="ORF">D7D94_03040</name>
</gene>
<reference evidence="2 3" key="1">
    <citation type="submission" date="2018-09" db="EMBL/GenBank/DDBJ databases">
        <title>Whole genome sequencing of Microbacterium oryzae strain MB-10T.</title>
        <authorList>
            <person name="Das S.K."/>
        </authorList>
    </citation>
    <scope>NUCLEOTIDE SEQUENCE [LARGE SCALE GENOMIC DNA]</scope>
    <source>
        <strain evidence="2 3">MB-10</strain>
    </source>
</reference>
<dbReference type="EMBL" id="CP032550">
    <property type="protein sequence ID" value="QGU26755.1"/>
    <property type="molecule type" value="Genomic_DNA"/>
</dbReference>
<evidence type="ECO:0000313" key="3">
    <source>
        <dbReference type="Proteomes" id="UP000422989"/>
    </source>
</evidence>
<protein>
    <submittedName>
        <fullName evidence="2">Uncharacterized protein</fullName>
    </submittedName>
</protein>
<accession>A0A6I6DPC0</accession>
<proteinExistence type="predicted"/>
<name>A0A6I6DPC0_9MICO</name>
<keyword evidence="1" id="KW-0732">Signal</keyword>
<dbReference type="InterPro" id="IPR036379">
    <property type="entry name" value="A-amylase_inhib_sf"/>
</dbReference>
<evidence type="ECO:0000313" key="2">
    <source>
        <dbReference type="EMBL" id="QGU26755.1"/>
    </source>
</evidence>
<dbReference type="Proteomes" id="UP000422989">
    <property type="component" value="Chromosome"/>
</dbReference>
<sequence>MKIKKRTSAVLGMGAAIAMSMFGAVAPASAATLAPSCVIAHTLSNGDVKVANNCAKAKRIKVVMAWGPDLACWTIGAGGAAIWDDPLGRLDRVVLC</sequence>
<feature type="signal peptide" evidence="1">
    <location>
        <begin position="1"/>
        <end position="30"/>
    </location>
</feature>